<gene>
    <name evidence="6" type="ORF">AMTR_s00022p00067280</name>
</gene>
<evidence type="ECO:0000256" key="2">
    <source>
        <dbReference type="ARBA" id="ARBA00022737"/>
    </source>
</evidence>
<dbReference type="PROSITE" id="PS00018">
    <property type="entry name" value="EF_HAND_1"/>
    <property type="match status" value="3"/>
</dbReference>
<keyword evidence="1" id="KW-0479">Metal-binding</keyword>
<organism evidence="6 7">
    <name type="scientific">Amborella trichopoda</name>
    <dbReference type="NCBI Taxonomy" id="13333"/>
    <lineage>
        <taxon>Eukaryota</taxon>
        <taxon>Viridiplantae</taxon>
        <taxon>Streptophyta</taxon>
        <taxon>Embryophyta</taxon>
        <taxon>Tracheophyta</taxon>
        <taxon>Spermatophyta</taxon>
        <taxon>Magnoliopsida</taxon>
        <taxon>Amborellales</taxon>
        <taxon>Amborellaceae</taxon>
        <taxon>Amborella</taxon>
    </lineage>
</organism>
<evidence type="ECO:0000256" key="4">
    <source>
        <dbReference type="SAM" id="MobiDB-lite"/>
    </source>
</evidence>
<dbReference type="InterPro" id="IPR018247">
    <property type="entry name" value="EF_Hand_1_Ca_BS"/>
</dbReference>
<evidence type="ECO:0000259" key="5">
    <source>
        <dbReference type="PROSITE" id="PS50222"/>
    </source>
</evidence>
<dbReference type="SUPFAM" id="SSF47473">
    <property type="entry name" value="EF-hand"/>
    <property type="match status" value="1"/>
</dbReference>
<evidence type="ECO:0000313" key="6">
    <source>
        <dbReference type="EMBL" id="ERN11448.1"/>
    </source>
</evidence>
<dbReference type="Pfam" id="PF13833">
    <property type="entry name" value="EF-hand_8"/>
    <property type="match status" value="1"/>
</dbReference>
<reference evidence="7" key="1">
    <citation type="journal article" date="2013" name="Science">
        <title>The Amborella genome and the evolution of flowering plants.</title>
        <authorList>
            <consortium name="Amborella Genome Project"/>
        </authorList>
    </citation>
    <scope>NUCLEOTIDE SEQUENCE [LARGE SCALE GENOMIC DNA]</scope>
</reference>
<feature type="region of interest" description="Disordered" evidence="4">
    <location>
        <begin position="1"/>
        <end position="67"/>
    </location>
</feature>
<keyword evidence="3" id="KW-0106">Calcium</keyword>
<dbReference type="Gene3D" id="1.10.238.10">
    <property type="entry name" value="EF-hand"/>
    <property type="match status" value="2"/>
</dbReference>
<dbReference type="GO" id="GO:0005509">
    <property type="term" value="F:calcium ion binding"/>
    <property type="evidence" value="ECO:0007669"/>
    <property type="project" value="InterPro"/>
</dbReference>
<dbReference type="STRING" id="13333.W1PTR5"/>
<keyword evidence="2" id="KW-0677">Repeat</keyword>
<dbReference type="SMART" id="SM00054">
    <property type="entry name" value="EFh"/>
    <property type="match status" value="4"/>
</dbReference>
<dbReference type="Pfam" id="PF13499">
    <property type="entry name" value="EF-hand_7"/>
    <property type="match status" value="1"/>
</dbReference>
<dbReference type="eggNOG" id="KOG0027">
    <property type="taxonomic scope" value="Eukaryota"/>
</dbReference>
<feature type="domain" description="EF-hand" evidence="5">
    <location>
        <begin position="190"/>
        <end position="220"/>
    </location>
</feature>
<dbReference type="PROSITE" id="PS50222">
    <property type="entry name" value="EF_HAND_2"/>
    <property type="match status" value="2"/>
</dbReference>
<dbReference type="Gramene" id="ERN11448">
    <property type="protein sequence ID" value="ERN11448"/>
    <property type="gene ID" value="AMTR_s00022p00067280"/>
</dbReference>
<dbReference type="InterPro" id="IPR002048">
    <property type="entry name" value="EF_hand_dom"/>
</dbReference>
<dbReference type="KEGG" id="atr:18439644"/>
<sequence length="220" mass="24691">MIQRVNSTKTTRFSPPNSPPKSPQNSSSPLTKLYRKLRPSSLDSGRNSPEPCPASPGNTVPLPGNAVALPENSQISIRVERRKFDGYEAVFRYFDTDGDGKISPQELGHCLQKMGENFSDFQLKELVTGTDSDGDGLLDFGDFFRLIDTEKEEDKGRGLREAFVMYEMEGLGIITPKSLKRMLSKLGEHRSIEECTTMIQHYDINGDGVLSFDEFKLMMR</sequence>
<evidence type="ECO:0000256" key="3">
    <source>
        <dbReference type="ARBA" id="ARBA00022837"/>
    </source>
</evidence>
<feature type="compositionally biased region" description="Polar residues" evidence="4">
    <location>
        <begin position="1"/>
        <end position="13"/>
    </location>
</feature>
<proteinExistence type="predicted"/>
<dbReference type="Proteomes" id="UP000017836">
    <property type="component" value="Unassembled WGS sequence"/>
</dbReference>
<name>W1PTR5_AMBTC</name>
<dbReference type="FunFam" id="1.10.238.10:FF:000001">
    <property type="entry name" value="Calmodulin 1"/>
    <property type="match status" value="1"/>
</dbReference>
<dbReference type="CDD" id="cd00051">
    <property type="entry name" value="EFh"/>
    <property type="match status" value="2"/>
</dbReference>
<protein>
    <recommendedName>
        <fullName evidence="5">EF-hand domain-containing protein</fullName>
    </recommendedName>
</protein>
<dbReference type="EMBL" id="KI392687">
    <property type="protein sequence ID" value="ERN11448.1"/>
    <property type="molecule type" value="Genomic_DNA"/>
</dbReference>
<dbReference type="PANTHER" id="PTHR10891">
    <property type="entry name" value="EF-HAND CALCIUM-BINDING DOMAIN CONTAINING PROTEIN"/>
    <property type="match status" value="1"/>
</dbReference>
<accession>W1PTR5</accession>
<dbReference type="OrthoDB" id="26525at2759"/>
<evidence type="ECO:0000313" key="7">
    <source>
        <dbReference type="Proteomes" id="UP000017836"/>
    </source>
</evidence>
<keyword evidence="7" id="KW-1185">Reference proteome</keyword>
<dbReference type="InterPro" id="IPR011992">
    <property type="entry name" value="EF-hand-dom_pair"/>
</dbReference>
<dbReference type="AlphaFoldDB" id="W1PTR5"/>
<dbReference type="OMA" id="CAFRMFD"/>
<dbReference type="HOGENOM" id="CLU_061288_20_6_1"/>
<evidence type="ECO:0000256" key="1">
    <source>
        <dbReference type="ARBA" id="ARBA00022723"/>
    </source>
</evidence>
<dbReference type="InterPro" id="IPR039647">
    <property type="entry name" value="EF_hand_pair_protein_CML-like"/>
</dbReference>
<feature type="domain" description="EF-hand" evidence="5">
    <location>
        <begin position="82"/>
        <end position="117"/>
    </location>
</feature>